<keyword evidence="2" id="KW-0320">Glycogen biosynthesis</keyword>
<dbReference type="InterPro" id="IPR011004">
    <property type="entry name" value="Trimer_LpxA-like_sf"/>
</dbReference>
<organism evidence="5 6">
    <name type="scientific">Clostridium acidisoli DSM 12555</name>
    <dbReference type="NCBI Taxonomy" id="1121291"/>
    <lineage>
        <taxon>Bacteria</taxon>
        <taxon>Bacillati</taxon>
        <taxon>Bacillota</taxon>
        <taxon>Clostridia</taxon>
        <taxon>Eubacteriales</taxon>
        <taxon>Clostridiaceae</taxon>
        <taxon>Clostridium</taxon>
    </lineage>
</organism>
<proteinExistence type="inferred from homology"/>
<dbReference type="InterPro" id="IPR005835">
    <property type="entry name" value="NTP_transferase_dom"/>
</dbReference>
<evidence type="ECO:0000313" key="6">
    <source>
        <dbReference type="Proteomes" id="UP000192468"/>
    </source>
</evidence>
<dbReference type="CDD" id="cd04651">
    <property type="entry name" value="LbH_G1P_AT_C"/>
    <property type="match status" value="1"/>
</dbReference>
<dbReference type="GO" id="GO:0008878">
    <property type="term" value="F:glucose-1-phosphate adenylyltransferase activity"/>
    <property type="evidence" value="ECO:0007669"/>
    <property type="project" value="InterPro"/>
</dbReference>
<dbReference type="Proteomes" id="UP000192468">
    <property type="component" value="Unassembled WGS sequence"/>
</dbReference>
<evidence type="ECO:0000313" key="5">
    <source>
        <dbReference type="EMBL" id="SMC21413.1"/>
    </source>
</evidence>
<dbReference type="OrthoDB" id="9801810at2"/>
<evidence type="ECO:0000259" key="4">
    <source>
        <dbReference type="Pfam" id="PF24894"/>
    </source>
</evidence>
<dbReference type="STRING" id="1121291.SAMN02745134_01283"/>
<name>A0A1W1XC10_9CLOT</name>
<accession>A0A1W1XC10</accession>
<keyword evidence="6" id="KW-1185">Reference proteome</keyword>
<feature type="domain" description="Nucleotidyl transferase" evidence="3">
    <location>
        <begin position="21"/>
        <end position="148"/>
    </location>
</feature>
<evidence type="ECO:0000256" key="1">
    <source>
        <dbReference type="ARBA" id="ARBA00010443"/>
    </source>
</evidence>
<dbReference type="EMBL" id="FWXH01000003">
    <property type="protein sequence ID" value="SMC21413.1"/>
    <property type="molecule type" value="Genomic_DNA"/>
</dbReference>
<gene>
    <name evidence="5" type="ORF">SAMN02745134_01283</name>
</gene>
<dbReference type="InterPro" id="IPR056818">
    <property type="entry name" value="GlmU/GlgC-like_hexapep"/>
</dbReference>
<dbReference type="GO" id="GO:0005978">
    <property type="term" value="P:glycogen biosynthetic process"/>
    <property type="evidence" value="ECO:0007669"/>
    <property type="project" value="UniProtKB-KW"/>
</dbReference>
<dbReference type="Pfam" id="PF00483">
    <property type="entry name" value="NTP_transferase"/>
    <property type="match status" value="1"/>
</dbReference>
<dbReference type="AlphaFoldDB" id="A0A1W1XC10"/>
<comment type="similarity">
    <text evidence="1">Belongs to the bacterial/plant glucose-1-phosphate adenylyltransferase family.</text>
</comment>
<reference evidence="5 6" key="1">
    <citation type="submission" date="2017-04" db="EMBL/GenBank/DDBJ databases">
        <authorList>
            <person name="Afonso C.L."/>
            <person name="Miller P.J."/>
            <person name="Scott M.A."/>
            <person name="Spackman E."/>
            <person name="Goraichik I."/>
            <person name="Dimitrov K.M."/>
            <person name="Suarez D.L."/>
            <person name="Swayne D.E."/>
        </authorList>
    </citation>
    <scope>NUCLEOTIDE SEQUENCE [LARGE SCALE GENOMIC DNA]</scope>
    <source>
        <strain evidence="5 6">DSM 12555</strain>
    </source>
</reference>
<dbReference type="SUPFAM" id="SSF53448">
    <property type="entry name" value="Nucleotide-diphospho-sugar transferases"/>
    <property type="match status" value="1"/>
</dbReference>
<dbReference type="PANTHER" id="PTHR43523">
    <property type="entry name" value="GLUCOSE-1-PHOSPHATE ADENYLYLTRANSFERASE-RELATED"/>
    <property type="match status" value="1"/>
</dbReference>
<dbReference type="NCBIfam" id="TIGR02092">
    <property type="entry name" value="glgD"/>
    <property type="match status" value="1"/>
</dbReference>
<dbReference type="SUPFAM" id="SSF51161">
    <property type="entry name" value="Trimeric LpxA-like enzymes"/>
    <property type="match status" value="1"/>
</dbReference>
<dbReference type="CDD" id="cd02508">
    <property type="entry name" value="ADP_Glucose_PP"/>
    <property type="match status" value="1"/>
</dbReference>
<dbReference type="InterPro" id="IPR029044">
    <property type="entry name" value="Nucleotide-diphossugar_trans"/>
</dbReference>
<dbReference type="Gene3D" id="2.160.10.10">
    <property type="entry name" value="Hexapeptide repeat proteins"/>
    <property type="match status" value="1"/>
</dbReference>
<evidence type="ECO:0000259" key="3">
    <source>
        <dbReference type="Pfam" id="PF00483"/>
    </source>
</evidence>
<feature type="domain" description="Glucose-1-phosphate adenylyltransferase/Bifunctional protein GlmU-like C-terminal hexapeptide" evidence="4">
    <location>
        <begin position="295"/>
        <end position="363"/>
    </location>
</feature>
<dbReference type="Gene3D" id="3.90.550.10">
    <property type="entry name" value="Spore Coat Polysaccharide Biosynthesis Protein SpsA, Chain A"/>
    <property type="match status" value="1"/>
</dbReference>
<dbReference type="Pfam" id="PF24894">
    <property type="entry name" value="Hexapep_GlmU"/>
    <property type="match status" value="1"/>
</dbReference>
<dbReference type="InterPro" id="IPR011831">
    <property type="entry name" value="ADP-Glc_PPase"/>
</dbReference>
<dbReference type="PANTHER" id="PTHR43523:SF6">
    <property type="entry name" value="GLYCOGEN BIOSYNTHESIS PROTEIN GLGD"/>
    <property type="match status" value="1"/>
</dbReference>
<keyword evidence="5" id="KW-0548">Nucleotidyltransferase</keyword>
<dbReference type="RefSeq" id="WP_084114781.1">
    <property type="nucleotide sequence ID" value="NZ_FWXH01000003.1"/>
</dbReference>
<keyword evidence="5" id="KW-0808">Transferase</keyword>
<dbReference type="InterPro" id="IPR011832">
    <property type="entry name" value="GlgDAde_trans"/>
</dbReference>
<evidence type="ECO:0000256" key="2">
    <source>
        <dbReference type="ARBA" id="ARBA00023056"/>
    </source>
</evidence>
<sequence>MLSEYMGILSLNENTDNIKSLTKNRLIASIPIAGRYRIIDFTLSNLANSGIKNVGIFTQSKARSLIDHVSSGKPWDLNRKIDGLFVFNFGESNTNLKDIEMIRNNMEYLYRSKKKMVIISTSSMVCNIDYEAAAKFHEQSGKDVTIIYKKIVANNPCFKDCNVLNLSKDNTVIGVGKNITFSKQNANNDLTCEGSVNLSMDMFMLSKELLINLLNNCIKTGCWIDIKNCIYDNIMNLSTNAYEFKGYLAYINSVQSYYKANMDMLNLDINKDLFFSSGLIYTKVMDEPPTKHFSSSNVCNSLISNGCLIKGTVNNSVLSRRVSIEEGAEVSNCVIMQGCTIKSNAKLNNVIVDKNNVIEENTDLKGDTDFPLVIEKRSLY</sequence>
<protein>
    <submittedName>
        <fullName evidence="5">Glucose-1-phosphate adenylyltransferase</fullName>
    </submittedName>
</protein>